<name>A0A8J8WFA9_CHIOP</name>
<comment type="caution">
    <text evidence="1">The sequence shown here is derived from an EMBL/GenBank/DDBJ whole genome shotgun (WGS) entry which is preliminary data.</text>
</comment>
<dbReference type="AlphaFoldDB" id="A0A8J8WFA9"/>
<proteinExistence type="predicted"/>
<dbReference type="PANTHER" id="PTHR46704:SF9">
    <property type="entry name" value="BHLH DOMAIN-CONTAINING PROTEIN"/>
    <property type="match status" value="1"/>
</dbReference>
<dbReference type="Proteomes" id="UP000770661">
    <property type="component" value="Unassembled WGS sequence"/>
</dbReference>
<reference evidence="1" key="1">
    <citation type="submission" date="2020-07" db="EMBL/GenBank/DDBJ databases">
        <title>The High-quality genome of the commercially important snow crab, Chionoecetes opilio.</title>
        <authorList>
            <person name="Jeong J.-H."/>
            <person name="Ryu S."/>
        </authorList>
    </citation>
    <scope>NUCLEOTIDE SEQUENCE</scope>
    <source>
        <strain evidence="1">MADBK_172401_WGS</strain>
        <tissue evidence="1">Digestive gland</tissue>
    </source>
</reference>
<dbReference type="PANTHER" id="PTHR46704">
    <property type="entry name" value="CXC DOMAIN-CONTAINING PROTEIN-RELATED"/>
    <property type="match status" value="1"/>
</dbReference>
<evidence type="ECO:0000313" key="1">
    <source>
        <dbReference type="EMBL" id="KAG0698582.1"/>
    </source>
</evidence>
<accession>A0A8J8WFA9</accession>
<gene>
    <name evidence="1" type="ORF">GWK47_002971</name>
</gene>
<dbReference type="OrthoDB" id="6430887at2759"/>
<organism evidence="1 2">
    <name type="scientific">Chionoecetes opilio</name>
    <name type="common">Atlantic snow crab</name>
    <name type="synonym">Cancer opilio</name>
    <dbReference type="NCBI Taxonomy" id="41210"/>
    <lineage>
        <taxon>Eukaryota</taxon>
        <taxon>Metazoa</taxon>
        <taxon>Ecdysozoa</taxon>
        <taxon>Arthropoda</taxon>
        <taxon>Crustacea</taxon>
        <taxon>Multicrustacea</taxon>
        <taxon>Malacostraca</taxon>
        <taxon>Eumalacostraca</taxon>
        <taxon>Eucarida</taxon>
        <taxon>Decapoda</taxon>
        <taxon>Pleocyemata</taxon>
        <taxon>Brachyura</taxon>
        <taxon>Eubrachyura</taxon>
        <taxon>Majoidea</taxon>
        <taxon>Majidae</taxon>
        <taxon>Chionoecetes</taxon>
    </lineage>
</organism>
<protein>
    <submittedName>
        <fullName evidence="1">Uncharacterized protein</fullName>
    </submittedName>
</protein>
<evidence type="ECO:0000313" key="2">
    <source>
        <dbReference type="Proteomes" id="UP000770661"/>
    </source>
</evidence>
<sequence>MDPSIDVVALVFDRYDRGQSIKSTERHRRGIMDSGFNYQIQGNRDVSNYRNFLKTSTNKASLASFICQYICDNGQDLLPADKSVVLAGGFEDGEVVKALNEVGVSSLEELYSTQEEADTRLVLHAIMLSRNHPRIIIWCDDTDVLVLLVYYWSRGALADEVYMHAGHSGKFVSKERFIPVHHISTKLGKAACKSLPAVHALSGCDTTSALYKLGK</sequence>
<keyword evidence="2" id="KW-1185">Reference proteome</keyword>
<dbReference type="EMBL" id="JACEEZ010025672">
    <property type="protein sequence ID" value="KAG0698582.1"/>
    <property type="molecule type" value="Genomic_DNA"/>
</dbReference>